<reference evidence="6" key="1">
    <citation type="submission" date="2015-03" db="EMBL/GenBank/DDBJ databases">
        <title>Draft genome sequence of Mizugakiibacter sediminis skMP5.</title>
        <authorList>
            <person name="Watanabe T."/>
            <person name="Kojima H."/>
            <person name="Fukui M."/>
        </authorList>
    </citation>
    <scope>NUCLEOTIDE SEQUENCE</scope>
    <source>
        <strain evidence="6">SkMP5</strain>
    </source>
</reference>
<keyword evidence="4" id="KW-0472">Membrane</keyword>
<dbReference type="Pfam" id="PF04357">
    <property type="entry name" value="TamB"/>
    <property type="match status" value="1"/>
</dbReference>
<accession>A0A0S6YZL4</accession>
<sequence>MRLDIRGENFLAADIPAARVRVSPELAVARSDGSYAVTGRVAIPAADIDLTKLPGGGAAQRSPDVVVVDEPSTPEGAGLPVAADIAVTLGDEVHLKGFGLDGKLGGQLAVRDRRGKATTARGEIRVDGTYKAYGQNLTIERGRLLFAGTPIDDPGLDITAVRKLPDVTPGLRVQGTAQRPVLTVFATPPMEQSEALSYLITGKPLSALKSGEGDMLSSAARALGTAGGDRLAKQIGSRLGLDEAGVASSEALGGAAFSVGKYLSPRLYLGYGVGLFTPGEVVTLRYTLTKKLRFEAQNATTGSRAGLDYRYER</sequence>
<evidence type="ECO:0000256" key="4">
    <source>
        <dbReference type="ARBA" id="ARBA00023136"/>
    </source>
</evidence>
<dbReference type="GO" id="GO:0005886">
    <property type="term" value="C:plasma membrane"/>
    <property type="evidence" value="ECO:0007669"/>
    <property type="project" value="InterPro"/>
</dbReference>
<name>A0A0S6YZL4_9GAMM</name>
<evidence type="ECO:0000256" key="3">
    <source>
        <dbReference type="ARBA" id="ARBA00022989"/>
    </source>
</evidence>
<proteinExistence type="predicted"/>
<evidence type="ECO:0000259" key="5">
    <source>
        <dbReference type="Pfam" id="PF04357"/>
    </source>
</evidence>
<dbReference type="AlphaFoldDB" id="A0A0S6YZL4"/>
<dbReference type="GO" id="GO:0009306">
    <property type="term" value="P:protein secretion"/>
    <property type="evidence" value="ECO:0007669"/>
    <property type="project" value="InterPro"/>
</dbReference>
<dbReference type="EMBL" id="DF952378">
    <property type="protein sequence ID" value="GAN44764.1"/>
    <property type="molecule type" value="Genomic_DNA"/>
</dbReference>
<organism evidence="6">
    <name type="scientific">Mizugakiibacter sediminis</name>
    <dbReference type="NCBI Taxonomy" id="1475481"/>
    <lineage>
        <taxon>Bacteria</taxon>
        <taxon>Pseudomonadati</taxon>
        <taxon>Pseudomonadota</taxon>
        <taxon>Gammaproteobacteria</taxon>
        <taxon>Lysobacterales</taxon>
        <taxon>Rhodanobacteraceae</taxon>
        <taxon>Mizugakiibacter</taxon>
    </lineage>
</organism>
<gene>
    <name evidence="6" type="ORF">MBSD_1299</name>
</gene>
<protein>
    <submittedName>
        <fullName evidence="6">Pathogenicity protein</fullName>
    </submittedName>
</protein>
<dbReference type="HOGENOM" id="CLU_888000_0_0_6"/>
<dbReference type="GO" id="GO:0097347">
    <property type="term" value="C:TAM protein secretion complex"/>
    <property type="evidence" value="ECO:0007669"/>
    <property type="project" value="TreeGrafter"/>
</dbReference>
<comment type="subcellular location">
    <subcellularLocation>
        <location evidence="1">Membrane</location>
        <topology evidence="1">Single-pass membrane protein</topology>
    </subcellularLocation>
</comment>
<dbReference type="PANTHER" id="PTHR36985">
    <property type="entry name" value="TRANSLOCATION AND ASSEMBLY MODULE SUBUNIT TAMB"/>
    <property type="match status" value="1"/>
</dbReference>
<dbReference type="InterPro" id="IPR007452">
    <property type="entry name" value="TamB_C"/>
</dbReference>
<evidence type="ECO:0000256" key="2">
    <source>
        <dbReference type="ARBA" id="ARBA00022692"/>
    </source>
</evidence>
<feature type="domain" description="Translocation and assembly module TamB C-terminal" evidence="5">
    <location>
        <begin position="2"/>
        <end position="312"/>
    </location>
</feature>
<dbReference type="PANTHER" id="PTHR36985:SF1">
    <property type="entry name" value="TRANSLOCATION AND ASSEMBLY MODULE SUBUNIT TAMB"/>
    <property type="match status" value="1"/>
</dbReference>
<keyword evidence="3" id="KW-1133">Transmembrane helix</keyword>
<evidence type="ECO:0000313" key="6">
    <source>
        <dbReference type="EMBL" id="GAN44764.1"/>
    </source>
</evidence>
<keyword evidence="2" id="KW-0812">Transmembrane</keyword>
<evidence type="ECO:0000256" key="1">
    <source>
        <dbReference type="ARBA" id="ARBA00004167"/>
    </source>
</evidence>